<protein>
    <recommendedName>
        <fullName evidence="3">Nif11 domain-containing protein</fullName>
    </recommendedName>
</protein>
<evidence type="ECO:0000313" key="1">
    <source>
        <dbReference type="EMBL" id="GGF85714.1"/>
    </source>
</evidence>
<dbReference type="AlphaFoldDB" id="A0A917FIK1"/>
<name>A0A917FIK1_9HYPH</name>
<comment type="caution">
    <text evidence="1">The sequence shown here is derived from an EMBL/GenBank/DDBJ whole genome shotgun (WGS) entry which is preliminary data.</text>
</comment>
<dbReference type="EMBL" id="BMCT01000011">
    <property type="protein sequence ID" value="GGF85714.1"/>
    <property type="molecule type" value="Genomic_DNA"/>
</dbReference>
<accession>A0A917FIK1</accession>
<sequence length="84" mass="9205">MSVESFVTFVAKIRDMPVEFAALRASLRSPRELVQFASAMGHPISSTEAELLIKQSRSAEGAEPLTDEGLDCVSAAGWRRNFFS</sequence>
<dbReference type="Proteomes" id="UP000606044">
    <property type="component" value="Unassembled WGS sequence"/>
</dbReference>
<reference evidence="1" key="1">
    <citation type="journal article" date="2014" name="Int. J. Syst. Evol. Microbiol.">
        <title>Complete genome sequence of Corynebacterium casei LMG S-19264T (=DSM 44701T), isolated from a smear-ripened cheese.</title>
        <authorList>
            <consortium name="US DOE Joint Genome Institute (JGI-PGF)"/>
            <person name="Walter F."/>
            <person name="Albersmeier A."/>
            <person name="Kalinowski J."/>
            <person name="Ruckert C."/>
        </authorList>
    </citation>
    <scope>NUCLEOTIDE SEQUENCE</scope>
    <source>
        <strain evidence="1">CCM 7897</strain>
    </source>
</reference>
<evidence type="ECO:0000313" key="2">
    <source>
        <dbReference type="Proteomes" id="UP000606044"/>
    </source>
</evidence>
<evidence type="ECO:0008006" key="3">
    <source>
        <dbReference type="Google" id="ProtNLM"/>
    </source>
</evidence>
<organism evidence="1 2">
    <name type="scientific">Azorhizobium oxalatiphilum</name>
    <dbReference type="NCBI Taxonomy" id="980631"/>
    <lineage>
        <taxon>Bacteria</taxon>
        <taxon>Pseudomonadati</taxon>
        <taxon>Pseudomonadota</taxon>
        <taxon>Alphaproteobacteria</taxon>
        <taxon>Hyphomicrobiales</taxon>
        <taxon>Xanthobacteraceae</taxon>
        <taxon>Azorhizobium</taxon>
    </lineage>
</organism>
<proteinExistence type="predicted"/>
<reference evidence="1" key="2">
    <citation type="submission" date="2020-09" db="EMBL/GenBank/DDBJ databases">
        <authorList>
            <person name="Sun Q."/>
            <person name="Sedlacek I."/>
        </authorList>
    </citation>
    <scope>NUCLEOTIDE SEQUENCE</scope>
    <source>
        <strain evidence="1">CCM 7897</strain>
    </source>
</reference>
<gene>
    <name evidence="1" type="ORF">GCM10007301_51970</name>
</gene>
<keyword evidence="2" id="KW-1185">Reference proteome</keyword>